<keyword evidence="11 14" id="KW-0175">Coiled coil</keyword>
<evidence type="ECO:0000313" key="19">
    <source>
        <dbReference type="Proteomes" id="UP001244341"/>
    </source>
</evidence>
<keyword evidence="5 14" id="KW-0808">Transferase</keyword>
<feature type="coiled-coil region" evidence="15">
    <location>
        <begin position="268"/>
        <end position="326"/>
    </location>
</feature>
<evidence type="ECO:0000256" key="6">
    <source>
        <dbReference type="ARBA" id="ARBA00022723"/>
    </source>
</evidence>
<dbReference type="InterPro" id="IPR001841">
    <property type="entry name" value="Znf_RING"/>
</dbReference>
<dbReference type="Gene3D" id="1.10.287.1490">
    <property type="match status" value="1"/>
</dbReference>
<evidence type="ECO:0000256" key="9">
    <source>
        <dbReference type="ARBA" id="ARBA00022833"/>
    </source>
</evidence>
<dbReference type="PANTHER" id="PTHR23163:SF0">
    <property type="entry name" value="E3 UBIQUITIN-PROTEIN LIGASE BRE1"/>
    <property type="match status" value="1"/>
</dbReference>
<evidence type="ECO:0000256" key="15">
    <source>
        <dbReference type="SAM" id="Coils"/>
    </source>
</evidence>
<keyword evidence="12 14" id="KW-0539">Nucleus</keyword>
<evidence type="ECO:0000313" key="18">
    <source>
        <dbReference type="EMBL" id="WIA13504.1"/>
    </source>
</evidence>
<evidence type="ECO:0000256" key="10">
    <source>
        <dbReference type="ARBA" id="ARBA00022853"/>
    </source>
</evidence>
<dbReference type="PROSITE" id="PS00518">
    <property type="entry name" value="ZF_RING_1"/>
    <property type="match status" value="1"/>
</dbReference>
<sequence length="776" mass="83871">MATNILVEKAKEQNIQILQFQNQKLSEQLANLKQQISTLDGSVSKYEEERKRYADTLLCEANEQLQGQAVELQQQLHAAAALQRSTQALLKQSEDEAFEAGENLKSIRNDLADKEYALQAAQRKLQRLKQQQQQQQQEGDAATAAAAAAASAAAGGNGSSAGVARLASQPSGGGVSGDGGAGGSGGGGGVAAGEPGSAAEELAAQVRDLQELLEQRTSEKEAEADAHSKTQQELAEVKARTGDESWVQQQSALYALAQRQLAESAGQLEARQKQLAGLQHERDELMRHFEAKQLKEEVEKVLRSKVLHLQQQVDELNAKQVELLSQKQALQVSHQQELSRYGHTQTTAELQAMLGALQKEVDTHAGHARKAAEASAAADVARQEAGAARAALSASQSHAQALQARLSAKAAELSGLSGREEALKERVNDLQAFVDVLTTFTSDARELLEVRRSEASLKARVAELGARLKGDALQQQLSAALAAEAKLRQQLEATASEAAELRGQVGALQQQVAGLQGEVGKKQAESEAFAQEINEAYNAFEEQRQQNAALLGQLTERDNSLAAAQQDRLKVEHQLAQMGEQLSAAGVEVAGLRGEVGQLVGLKEAAEADLARLSGDLAAAREQLLAHSSAADRLRLDLKASNDDKAGLELLLAKEREAAAGRVRKAEADAAALSEERAKRQRLQDENKLLTGKLERLTRNANTSEAVQELEEEINALRRLLKCNVCHTRQKDVIITKCWHMFCKQCIAKNLEARHRKCPGCGHQFGQADVKQFFFT</sequence>
<comment type="pathway">
    <text evidence="3 14">Protein modification; protein ubiquitination.</text>
</comment>
<protein>
    <recommendedName>
        <fullName evidence="14">E3 ubiquitin protein ligase</fullName>
        <ecNumber evidence="14">2.3.2.27</ecNumber>
    </recommendedName>
</protein>
<evidence type="ECO:0000256" key="4">
    <source>
        <dbReference type="ARBA" id="ARBA00005555"/>
    </source>
</evidence>
<feature type="region of interest" description="Disordered" evidence="16">
    <location>
        <begin position="154"/>
        <end position="199"/>
    </location>
</feature>
<feature type="compositionally biased region" description="Low complexity" evidence="16">
    <location>
        <begin position="154"/>
        <end position="165"/>
    </location>
</feature>
<dbReference type="SUPFAM" id="SSF57850">
    <property type="entry name" value="RING/U-box"/>
    <property type="match status" value="1"/>
</dbReference>
<feature type="coiled-coil region" evidence="15">
    <location>
        <begin position="561"/>
        <end position="623"/>
    </location>
</feature>
<dbReference type="Proteomes" id="UP001244341">
    <property type="component" value="Chromosome 4b"/>
</dbReference>
<evidence type="ECO:0000256" key="16">
    <source>
        <dbReference type="SAM" id="MobiDB-lite"/>
    </source>
</evidence>
<dbReference type="SMART" id="SM00184">
    <property type="entry name" value="RING"/>
    <property type="match status" value="1"/>
</dbReference>
<dbReference type="InterPro" id="IPR017907">
    <property type="entry name" value="Znf_RING_CS"/>
</dbReference>
<evidence type="ECO:0000256" key="3">
    <source>
        <dbReference type="ARBA" id="ARBA00004906"/>
    </source>
</evidence>
<evidence type="ECO:0000256" key="1">
    <source>
        <dbReference type="ARBA" id="ARBA00000900"/>
    </source>
</evidence>
<evidence type="ECO:0000256" key="2">
    <source>
        <dbReference type="ARBA" id="ARBA00004123"/>
    </source>
</evidence>
<organism evidence="18 19">
    <name type="scientific">Tetradesmus obliquus</name>
    <name type="common">Green alga</name>
    <name type="synonym">Acutodesmus obliquus</name>
    <dbReference type="NCBI Taxonomy" id="3088"/>
    <lineage>
        <taxon>Eukaryota</taxon>
        <taxon>Viridiplantae</taxon>
        <taxon>Chlorophyta</taxon>
        <taxon>core chlorophytes</taxon>
        <taxon>Chlorophyceae</taxon>
        <taxon>CS clade</taxon>
        <taxon>Sphaeropleales</taxon>
        <taxon>Scenedesmaceae</taxon>
        <taxon>Tetradesmus</taxon>
    </lineage>
</organism>
<name>A0ABY8TXA6_TETOB</name>
<evidence type="ECO:0000256" key="11">
    <source>
        <dbReference type="ARBA" id="ARBA00023054"/>
    </source>
</evidence>
<evidence type="ECO:0000259" key="17">
    <source>
        <dbReference type="PROSITE" id="PS50089"/>
    </source>
</evidence>
<dbReference type="EC" id="2.3.2.27" evidence="14"/>
<dbReference type="PANTHER" id="PTHR23163">
    <property type="entry name" value="RING FINGER PROTEIN-RELATED"/>
    <property type="match status" value="1"/>
</dbReference>
<feature type="coiled-coil region" evidence="15">
    <location>
        <begin position="484"/>
        <end position="518"/>
    </location>
</feature>
<dbReference type="PROSITE" id="PS50089">
    <property type="entry name" value="ZF_RING_2"/>
    <property type="match status" value="1"/>
</dbReference>
<dbReference type="InterPro" id="IPR013083">
    <property type="entry name" value="Znf_RING/FYVE/PHD"/>
</dbReference>
<dbReference type="Pfam" id="PF13923">
    <property type="entry name" value="zf-C3HC4_2"/>
    <property type="match status" value="1"/>
</dbReference>
<accession>A0ABY8TXA6</accession>
<keyword evidence="8 14" id="KW-0833">Ubl conjugation pathway</keyword>
<reference evidence="18 19" key="1">
    <citation type="submission" date="2023-05" db="EMBL/GenBank/DDBJ databases">
        <title>A 100% complete, gapless, phased diploid assembly of the Scenedesmus obliquus UTEX 3031 genome.</title>
        <authorList>
            <person name="Biondi T.C."/>
            <person name="Hanschen E.R."/>
            <person name="Kwon T."/>
            <person name="Eng W."/>
            <person name="Kruse C.P.S."/>
            <person name="Koehler S.I."/>
            <person name="Kunde Y."/>
            <person name="Gleasner C.D."/>
            <person name="You Mak K.T."/>
            <person name="Polle J."/>
            <person name="Hovde B.T."/>
            <person name="Starkenburg S.R."/>
        </authorList>
    </citation>
    <scope>NUCLEOTIDE SEQUENCE [LARGE SCALE GENOMIC DNA]</scope>
    <source>
        <strain evidence="18 19">DOE0152z</strain>
    </source>
</reference>
<keyword evidence="7 13" id="KW-0863">Zinc-finger</keyword>
<evidence type="ECO:0000256" key="12">
    <source>
        <dbReference type="ARBA" id="ARBA00023242"/>
    </source>
</evidence>
<feature type="coiled-coil region" evidence="15">
    <location>
        <begin position="8"/>
        <end position="145"/>
    </location>
</feature>
<keyword evidence="9 14" id="KW-0862">Zinc</keyword>
<keyword evidence="6 14" id="KW-0479">Metal-binding</keyword>
<proteinExistence type="inferred from homology"/>
<dbReference type="Gene3D" id="3.30.40.10">
    <property type="entry name" value="Zinc/RING finger domain, C3HC4 (zinc finger)"/>
    <property type="match status" value="1"/>
</dbReference>
<feature type="domain" description="RING-type" evidence="17">
    <location>
        <begin position="723"/>
        <end position="761"/>
    </location>
</feature>
<gene>
    <name evidence="18" type="ORF">OEZ85_007077</name>
</gene>
<comment type="similarity">
    <text evidence="4 14">Belongs to the BRE1 family.</text>
</comment>
<evidence type="ECO:0000256" key="7">
    <source>
        <dbReference type="ARBA" id="ARBA00022771"/>
    </source>
</evidence>
<comment type="subcellular location">
    <subcellularLocation>
        <location evidence="2 14">Nucleus</location>
    </subcellularLocation>
</comment>
<keyword evidence="19" id="KW-1185">Reference proteome</keyword>
<feature type="coiled-coil region" evidence="15">
    <location>
        <begin position="656"/>
        <end position="720"/>
    </location>
</feature>
<feature type="compositionally biased region" description="Gly residues" evidence="16">
    <location>
        <begin position="171"/>
        <end position="191"/>
    </location>
</feature>
<evidence type="ECO:0000256" key="14">
    <source>
        <dbReference type="RuleBase" id="RU365038"/>
    </source>
</evidence>
<comment type="catalytic activity">
    <reaction evidence="1 14">
        <text>S-ubiquitinyl-[E2 ubiquitin-conjugating enzyme]-L-cysteine + [acceptor protein]-L-lysine = [E2 ubiquitin-conjugating enzyme]-L-cysteine + N(6)-ubiquitinyl-[acceptor protein]-L-lysine.</text>
        <dbReference type="EC" id="2.3.2.27"/>
    </reaction>
</comment>
<dbReference type="EMBL" id="CP126211">
    <property type="protein sequence ID" value="WIA13504.1"/>
    <property type="molecule type" value="Genomic_DNA"/>
</dbReference>
<dbReference type="InterPro" id="IPR013956">
    <property type="entry name" value="E3_ubiquit_lig_Bre1"/>
</dbReference>
<dbReference type="CDD" id="cd16499">
    <property type="entry name" value="RING-HC_Bre1-like"/>
    <property type="match status" value="1"/>
</dbReference>
<evidence type="ECO:0000256" key="13">
    <source>
        <dbReference type="PROSITE-ProRule" id="PRU00175"/>
    </source>
</evidence>
<evidence type="ECO:0000256" key="5">
    <source>
        <dbReference type="ARBA" id="ARBA00022679"/>
    </source>
</evidence>
<feature type="region of interest" description="Disordered" evidence="16">
    <location>
        <begin position="215"/>
        <end position="237"/>
    </location>
</feature>
<evidence type="ECO:0000256" key="8">
    <source>
        <dbReference type="ARBA" id="ARBA00022786"/>
    </source>
</evidence>
<keyword evidence="10 14" id="KW-0156">Chromatin regulator</keyword>